<feature type="region of interest" description="Disordered" evidence="1">
    <location>
        <begin position="500"/>
        <end position="524"/>
    </location>
</feature>
<feature type="compositionally biased region" description="Basic and acidic residues" evidence="1">
    <location>
        <begin position="675"/>
        <end position="695"/>
    </location>
</feature>
<accession>A0A2T9XZ78</accession>
<name>A0A2T9XZ78_9FUNG</name>
<evidence type="ECO:0000313" key="2">
    <source>
        <dbReference type="EMBL" id="PVU85388.1"/>
    </source>
</evidence>
<evidence type="ECO:0000313" key="4">
    <source>
        <dbReference type="Proteomes" id="UP000245699"/>
    </source>
</evidence>
<organism evidence="2 4">
    <name type="scientific">Furculomyces boomerangus</name>
    <dbReference type="NCBI Taxonomy" id="61424"/>
    <lineage>
        <taxon>Eukaryota</taxon>
        <taxon>Fungi</taxon>
        <taxon>Fungi incertae sedis</taxon>
        <taxon>Zoopagomycota</taxon>
        <taxon>Kickxellomycotina</taxon>
        <taxon>Harpellomycetes</taxon>
        <taxon>Harpellales</taxon>
        <taxon>Harpellaceae</taxon>
        <taxon>Furculomyces</taxon>
    </lineage>
</organism>
<sequence>MEPNINFNFMDVDIIKLTGNKRDIEYLVSSFEKHVRCTEPILEDFNINHLNQSQKIESGSFSTNFTTDFIENWLSKGEQLSEALQKQIKLLKEKLSFEKFQTLNCEEDIEKPIKNSQEKEEINYLGKQYHVESYKDLNKYGEDYFIKIQTSLNLWAEMQARILEIRKIKQRTLIFDELKNSYIKMNHEYSFLSEKIDLLKTDLESLILNEFYSNNLKNITNISSPTNDIRGFDVQNLGLETLDDFHSDLDRNEKLAHQRKQYKRYKKKYLFQESKKNIILKRKEMLIKRCKPEDIDNFKFFGSILASIDIVSQDTEALSKSCNKKLKKISTLFKSRQKYNSITEDIRKIENYCLIIRARIVELVHISFHNTCVSKSSAHHKKHESFISENSIQNSNEDKHSPETLLNHETSLDAVDRYYQMINRLRTTKKNINKHFAAILDVITNVECRNMFFLVSKVYSVVKTKWNKTLGYAELELSKYSDYHFNEVENTKLDIFNESTRHSADPDTTKTNNSIEDFNTTQTPTNYKGNTTNCTLKSSNNGYTRRCSYSVLGDWHNKKISVVKKVSNCLVYSQTPTSMENPNKHYKNLSIGGEINETEETNSCFESQELSSKMPTSPDFQSEKQRNIGFGEQVYVRPFSRITGSNLLKKEVSFSSFNKPQKSKNMGNLSNINNREIKEPDDYHRTPKTQARNDESNIKTKQQIYMNQRALTGTKKNFDSSLIRLPTPINFR</sequence>
<dbReference type="EMBL" id="MBFT01001093">
    <property type="protein sequence ID" value="PVU85388.1"/>
    <property type="molecule type" value="Genomic_DNA"/>
</dbReference>
<evidence type="ECO:0000313" key="3">
    <source>
        <dbReference type="EMBL" id="PVU98997.1"/>
    </source>
</evidence>
<dbReference type="AlphaFoldDB" id="A0A2T9XZ78"/>
<keyword evidence="4" id="KW-1185">Reference proteome</keyword>
<gene>
    <name evidence="3" type="ORF">BB559_001102</name>
    <name evidence="2" type="ORF">BB559_007063</name>
</gene>
<dbReference type="STRING" id="61424.A0A2T9XZ78"/>
<reference evidence="2 4" key="1">
    <citation type="journal article" date="2018" name="MBio">
        <title>Comparative Genomics Reveals the Core Gene Toolbox for the Fungus-Insect Symbiosis.</title>
        <authorList>
            <person name="Wang Y."/>
            <person name="Stata M."/>
            <person name="Wang W."/>
            <person name="Stajich J.E."/>
            <person name="White M.M."/>
            <person name="Moncalvo J.M."/>
        </authorList>
    </citation>
    <scope>NUCLEOTIDE SEQUENCE [LARGE SCALE GENOMIC DNA]</scope>
    <source>
        <strain evidence="2 4">AUS-77-4</strain>
    </source>
</reference>
<evidence type="ECO:0000256" key="1">
    <source>
        <dbReference type="SAM" id="MobiDB-lite"/>
    </source>
</evidence>
<dbReference type="Proteomes" id="UP000245699">
    <property type="component" value="Unassembled WGS sequence"/>
</dbReference>
<comment type="caution">
    <text evidence="2">The sequence shown here is derived from an EMBL/GenBank/DDBJ whole genome shotgun (WGS) entry which is preliminary data.</text>
</comment>
<feature type="compositionally biased region" description="Polar residues" evidence="1">
    <location>
        <begin position="658"/>
        <end position="674"/>
    </location>
</feature>
<feature type="region of interest" description="Disordered" evidence="1">
    <location>
        <begin position="658"/>
        <end position="695"/>
    </location>
</feature>
<proteinExistence type="predicted"/>
<protein>
    <submittedName>
        <fullName evidence="2">Uncharacterized protein</fullName>
    </submittedName>
</protein>
<feature type="compositionally biased region" description="Polar residues" evidence="1">
    <location>
        <begin position="509"/>
        <end position="524"/>
    </location>
</feature>
<dbReference type="EMBL" id="MBFT01000058">
    <property type="protein sequence ID" value="PVU98997.1"/>
    <property type="molecule type" value="Genomic_DNA"/>
</dbReference>